<sequence length="112" mass="12799">MINLENIHPLTDFKRNVKQFIEHIKATKSPLVLTVNGKAEIVIQDVASFQQTQERLQLAESELQKLKFEALKRDVALGAEQLKNGEYSEYNDESLPHLLEKIKARGQDQLGK</sequence>
<dbReference type="RefSeq" id="WP_096568190.1">
    <property type="nucleotide sequence ID" value="NZ_BJCE01000058.1"/>
</dbReference>
<name>A0A479ZWD9_9CYAN</name>
<dbReference type="NCBIfam" id="TIGR01552">
    <property type="entry name" value="phd_fam"/>
    <property type="match status" value="1"/>
</dbReference>
<accession>A0A479ZWD9</accession>
<dbReference type="EMBL" id="BJCE01000058">
    <property type="protein sequence ID" value="GCL37009.1"/>
    <property type="molecule type" value="Genomic_DNA"/>
</dbReference>
<comment type="similarity">
    <text evidence="1 2">Belongs to the phD/YefM antitoxin family.</text>
</comment>
<organism evidence="3 4">
    <name type="scientific">Sphaerospermopsis reniformis</name>
    <dbReference type="NCBI Taxonomy" id="531300"/>
    <lineage>
        <taxon>Bacteria</taxon>
        <taxon>Bacillati</taxon>
        <taxon>Cyanobacteriota</taxon>
        <taxon>Cyanophyceae</taxon>
        <taxon>Nostocales</taxon>
        <taxon>Aphanizomenonaceae</taxon>
        <taxon>Sphaerospermopsis</taxon>
    </lineage>
</organism>
<dbReference type="InterPro" id="IPR036165">
    <property type="entry name" value="YefM-like_sf"/>
</dbReference>
<evidence type="ECO:0000256" key="2">
    <source>
        <dbReference type="RuleBase" id="RU362080"/>
    </source>
</evidence>
<dbReference type="InterPro" id="IPR006442">
    <property type="entry name" value="Antitoxin_Phd/YefM"/>
</dbReference>
<proteinExistence type="inferred from homology"/>
<evidence type="ECO:0000313" key="3">
    <source>
        <dbReference type="EMBL" id="GCL37009.1"/>
    </source>
</evidence>
<reference evidence="4" key="1">
    <citation type="submission" date="2019-02" db="EMBL/GenBank/DDBJ databases">
        <title>Draft genome sequence of Sphaerospermopsis reniformis NIES-1949.</title>
        <authorList>
            <person name="Yamaguchi H."/>
            <person name="Suzuki S."/>
            <person name="Kawachi M."/>
        </authorList>
    </citation>
    <scope>NUCLEOTIDE SEQUENCE [LARGE SCALE GENOMIC DNA]</scope>
    <source>
        <strain evidence="4">NIES-1949</strain>
    </source>
</reference>
<evidence type="ECO:0000313" key="4">
    <source>
        <dbReference type="Proteomes" id="UP000300142"/>
    </source>
</evidence>
<dbReference type="Pfam" id="PF02604">
    <property type="entry name" value="PhdYeFM_antitox"/>
    <property type="match status" value="1"/>
</dbReference>
<protein>
    <recommendedName>
        <fullName evidence="2">Antitoxin</fullName>
    </recommendedName>
</protein>
<evidence type="ECO:0000256" key="1">
    <source>
        <dbReference type="ARBA" id="ARBA00009981"/>
    </source>
</evidence>
<comment type="caution">
    <text evidence="3">The sequence shown here is derived from an EMBL/GenBank/DDBJ whole genome shotgun (WGS) entry which is preliminary data.</text>
</comment>
<keyword evidence="4" id="KW-1185">Reference proteome</keyword>
<gene>
    <name evidence="3" type="ORF">SR1949_21160</name>
</gene>
<dbReference type="AlphaFoldDB" id="A0A479ZWD9"/>
<comment type="function">
    <text evidence="2">Antitoxin component of a type II toxin-antitoxin (TA) system.</text>
</comment>
<dbReference type="SUPFAM" id="SSF143120">
    <property type="entry name" value="YefM-like"/>
    <property type="match status" value="1"/>
</dbReference>
<dbReference type="Proteomes" id="UP000300142">
    <property type="component" value="Unassembled WGS sequence"/>
</dbReference>